<feature type="compositionally biased region" description="Basic residues" evidence="5">
    <location>
        <begin position="176"/>
        <end position="204"/>
    </location>
</feature>
<dbReference type="Gene3D" id="3.30.70.330">
    <property type="match status" value="1"/>
</dbReference>
<evidence type="ECO:0000256" key="3">
    <source>
        <dbReference type="ARBA" id="ARBA00023242"/>
    </source>
</evidence>
<feature type="domain" description="RRM" evidence="6">
    <location>
        <begin position="6"/>
        <end position="83"/>
    </location>
</feature>
<dbReference type="RefSeq" id="XP_017886462.1">
    <property type="nucleotide sequence ID" value="XM_018030973.2"/>
</dbReference>
<dbReference type="PANTHER" id="PTHR13798:SF11">
    <property type="entry name" value="RNA-BINDING PROTEIN 7-RELATED"/>
    <property type="match status" value="1"/>
</dbReference>
<dbReference type="InterPro" id="IPR012677">
    <property type="entry name" value="Nucleotide-bd_a/b_plait_sf"/>
</dbReference>
<feature type="compositionally biased region" description="Basic and acidic residues" evidence="5">
    <location>
        <begin position="165"/>
        <end position="175"/>
    </location>
</feature>
<dbReference type="PROSITE" id="PS50102">
    <property type="entry name" value="RRM"/>
    <property type="match status" value="1"/>
</dbReference>
<keyword evidence="7" id="KW-1185">Reference proteome</keyword>
<evidence type="ECO:0000256" key="2">
    <source>
        <dbReference type="ARBA" id="ARBA00022884"/>
    </source>
</evidence>
<name>A0AAJ7J796_9HYME</name>
<dbReference type="GeneID" id="108628801"/>
<dbReference type="GO" id="GO:0005654">
    <property type="term" value="C:nucleoplasm"/>
    <property type="evidence" value="ECO:0007669"/>
    <property type="project" value="UniProtKB-SubCell"/>
</dbReference>
<dbReference type="Proteomes" id="UP000694925">
    <property type="component" value="Unplaced"/>
</dbReference>
<dbReference type="KEGG" id="ccal:108628801"/>
<dbReference type="Pfam" id="PF00076">
    <property type="entry name" value="RRM_1"/>
    <property type="match status" value="1"/>
</dbReference>
<keyword evidence="3" id="KW-0539">Nucleus</keyword>
<evidence type="ECO:0000313" key="7">
    <source>
        <dbReference type="Proteomes" id="UP000694925"/>
    </source>
</evidence>
<protein>
    <submittedName>
        <fullName evidence="8">RNA-binding protein 7</fullName>
    </submittedName>
</protein>
<dbReference type="PANTHER" id="PTHR13798">
    <property type="entry name" value="RNA BINDING MOTIF RBM PROTEIN -RELATED"/>
    <property type="match status" value="1"/>
</dbReference>
<comment type="subcellular location">
    <subcellularLocation>
        <location evidence="1">Nucleus</location>
        <location evidence="1">Nucleoplasm</location>
    </subcellularLocation>
</comment>
<dbReference type="GO" id="GO:0000381">
    <property type="term" value="P:regulation of alternative mRNA splicing, via spliceosome"/>
    <property type="evidence" value="ECO:0007669"/>
    <property type="project" value="TreeGrafter"/>
</dbReference>
<evidence type="ECO:0000313" key="8">
    <source>
        <dbReference type="RefSeq" id="XP_017886462.1"/>
    </source>
</evidence>
<dbReference type="AlphaFoldDB" id="A0AAJ7J796"/>
<dbReference type="GO" id="GO:0003727">
    <property type="term" value="F:single-stranded RNA binding"/>
    <property type="evidence" value="ECO:0007669"/>
    <property type="project" value="TreeGrafter"/>
</dbReference>
<evidence type="ECO:0000259" key="6">
    <source>
        <dbReference type="PROSITE" id="PS50102"/>
    </source>
</evidence>
<reference evidence="8" key="1">
    <citation type="submission" date="2025-08" db="UniProtKB">
        <authorList>
            <consortium name="RefSeq"/>
        </authorList>
    </citation>
    <scope>IDENTIFICATION</scope>
    <source>
        <tissue evidence="8">Whole body</tissue>
    </source>
</reference>
<evidence type="ECO:0000256" key="1">
    <source>
        <dbReference type="ARBA" id="ARBA00004642"/>
    </source>
</evidence>
<accession>A0AAJ7J796</accession>
<dbReference type="CDD" id="cd12336">
    <property type="entry name" value="RRM_RBM7_like"/>
    <property type="match status" value="1"/>
</dbReference>
<evidence type="ECO:0000256" key="5">
    <source>
        <dbReference type="SAM" id="MobiDB-lite"/>
    </source>
</evidence>
<dbReference type="InterPro" id="IPR052285">
    <property type="entry name" value="NEXT_complex_subunit"/>
</dbReference>
<evidence type="ECO:0000256" key="4">
    <source>
        <dbReference type="PROSITE-ProRule" id="PRU00176"/>
    </source>
</evidence>
<proteinExistence type="predicted"/>
<sequence length="204" mass="24024">MDQDIRTLWCGNLSQNVTEEILYELFLQGGPVQSVTIPKDRDGKQRAYAFITYKHVDSVHYALELFDGTALFNRTLNMRRRKNVDLPQISYPQDHSIQLNHWLQLGQEMLLGNVSHLQGISLGYANDLNMLPNINTSALTSLHNMKQTDNYSYKDDRRSRRAHPYHREQSKSNKESHHRVHNSRNHNRRSPPRRVYRNNNHSHR</sequence>
<organism evidence="7 8">
    <name type="scientific">Ceratina calcarata</name>
    <dbReference type="NCBI Taxonomy" id="156304"/>
    <lineage>
        <taxon>Eukaryota</taxon>
        <taxon>Metazoa</taxon>
        <taxon>Ecdysozoa</taxon>
        <taxon>Arthropoda</taxon>
        <taxon>Hexapoda</taxon>
        <taxon>Insecta</taxon>
        <taxon>Pterygota</taxon>
        <taxon>Neoptera</taxon>
        <taxon>Endopterygota</taxon>
        <taxon>Hymenoptera</taxon>
        <taxon>Apocrita</taxon>
        <taxon>Aculeata</taxon>
        <taxon>Apoidea</taxon>
        <taxon>Anthophila</taxon>
        <taxon>Apidae</taxon>
        <taxon>Ceratina</taxon>
        <taxon>Zadontomerus</taxon>
    </lineage>
</organism>
<dbReference type="InterPro" id="IPR000504">
    <property type="entry name" value="RRM_dom"/>
</dbReference>
<dbReference type="SUPFAM" id="SSF54928">
    <property type="entry name" value="RNA-binding domain, RBD"/>
    <property type="match status" value="1"/>
</dbReference>
<keyword evidence="2 4" id="KW-0694">RNA-binding</keyword>
<dbReference type="InterPro" id="IPR035979">
    <property type="entry name" value="RBD_domain_sf"/>
</dbReference>
<gene>
    <name evidence="8" type="primary">LOC108628801</name>
</gene>
<feature type="region of interest" description="Disordered" evidence="5">
    <location>
        <begin position="149"/>
        <end position="204"/>
    </location>
</feature>
<dbReference type="SMART" id="SM00360">
    <property type="entry name" value="RRM"/>
    <property type="match status" value="1"/>
</dbReference>